<organism evidence="7 8">
    <name type="scientific">Aspergillus udagawae</name>
    <dbReference type="NCBI Taxonomy" id="91492"/>
    <lineage>
        <taxon>Eukaryota</taxon>
        <taxon>Fungi</taxon>
        <taxon>Dikarya</taxon>
        <taxon>Ascomycota</taxon>
        <taxon>Pezizomycotina</taxon>
        <taxon>Eurotiomycetes</taxon>
        <taxon>Eurotiomycetidae</taxon>
        <taxon>Eurotiales</taxon>
        <taxon>Aspergillaceae</taxon>
        <taxon>Aspergillus</taxon>
        <taxon>Aspergillus subgen. Fumigati</taxon>
    </lineage>
</organism>
<evidence type="ECO:0000313" key="8">
    <source>
        <dbReference type="Proteomes" id="UP000465266"/>
    </source>
</evidence>
<evidence type="ECO:0000256" key="5">
    <source>
        <dbReference type="SAM" id="MobiDB-lite"/>
    </source>
</evidence>
<sequence>MATTYAYERFPFHEPGSGPDSHLTTAPESLVVGNSTEYEPHHHNGLRRPSMGKCLLQWFWSTLMIDGSSTQKSQAKPSNLRQARKGSTFTTQTTSTADGSGLQQQSSHDNNTDEENPACKACRTWGVACDRQQPRCSHCLDQQILCFYVAPLRKTMKKSSRSRALQQGTGTSMQLQQQSCC</sequence>
<proteinExistence type="predicted"/>
<name>A0ABQ1ADZ7_9EURO</name>
<evidence type="ECO:0000256" key="4">
    <source>
        <dbReference type="ARBA" id="ARBA00023242"/>
    </source>
</evidence>
<comment type="caution">
    <text evidence="7">The sequence shown here is derived from an EMBL/GenBank/DDBJ whole genome shotgun (WGS) entry which is preliminary data.</text>
</comment>
<evidence type="ECO:0000256" key="1">
    <source>
        <dbReference type="ARBA" id="ARBA00023015"/>
    </source>
</evidence>
<dbReference type="Pfam" id="PF00172">
    <property type="entry name" value="Zn_clus"/>
    <property type="match status" value="1"/>
</dbReference>
<accession>A0ABQ1ADZ7</accession>
<dbReference type="Gene3D" id="4.10.240.10">
    <property type="entry name" value="Zn(2)-C6 fungal-type DNA-binding domain"/>
    <property type="match status" value="1"/>
</dbReference>
<dbReference type="PROSITE" id="PS50048">
    <property type="entry name" value="ZN2_CY6_FUNGAL_2"/>
    <property type="match status" value="1"/>
</dbReference>
<feature type="region of interest" description="Disordered" evidence="5">
    <location>
        <begin position="1"/>
        <end position="26"/>
    </location>
</feature>
<keyword evidence="2" id="KW-0238">DNA-binding</keyword>
<reference evidence="7 8" key="1">
    <citation type="submission" date="2020-01" db="EMBL/GenBank/DDBJ databases">
        <title>Draft genome sequence of Aspergillus udagawae IFM 53868.</title>
        <authorList>
            <person name="Takahashi H."/>
            <person name="Yaguchi T."/>
        </authorList>
    </citation>
    <scope>NUCLEOTIDE SEQUENCE [LARGE SCALE GENOMIC DNA]</scope>
    <source>
        <strain evidence="7 8">IFM 53868</strain>
    </source>
</reference>
<dbReference type="SUPFAM" id="SSF57701">
    <property type="entry name" value="Zn2/Cys6 DNA-binding domain"/>
    <property type="match status" value="1"/>
</dbReference>
<keyword evidence="1" id="KW-0805">Transcription regulation</keyword>
<dbReference type="Proteomes" id="UP000465266">
    <property type="component" value="Unassembled WGS sequence"/>
</dbReference>
<evidence type="ECO:0000313" key="7">
    <source>
        <dbReference type="EMBL" id="GFF79756.1"/>
    </source>
</evidence>
<feature type="region of interest" description="Disordered" evidence="5">
    <location>
        <begin position="69"/>
        <end position="115"/>
    </location>
</feature>
<keyword evidence="8" id="KW-1185">Reference proteome</keyword>
<evidence type="ECO:0000256" key="3">
    <source>
        <dbReference type="ARBA" id="ARBA00023163"/>
    </source>
</evidence>
<feature type="domain" description="Zn(2)-C6 fungal-type" evidence="6">
    <location>
        <begin position="118"/>
        <end position="148"/>
    </location>
</feature>
<gene>
    <name evidence="7" type="ORF">IFM53868_02681</name>
</gene>
<dbReference type="InterPro" id="IPR036864">
    <property type="entry name" value="Zn2-C6_fun-type_DNA-bd_sf"/>
</dbReference>
<protein>
    <recommendedName>
        <fullName evidence="6">Zn(2)-C6 fungal-type domain-containing protein</fullName>
    </recommendedName>
</protein>
<evidence type="ECO:0000256" key="2">
    <source>
        <dbReference type="ARBA" id="ARBA00023125"/>
    </source>
</evidence>
<feature type="compositionally biased region" description="Low complexity" evidence="5">
    <location>
        <begin position="86"/>
        <end position="101"/>
    </location>
</feature>
<dbReference type="EMBL" id="BLKG01000018">
    <property type="protein sequence ID" value="GFF79756.1"/>
    <property type="molecule type" value="Genomic_DNA"/>
</dbReference>
<evidence type="ECO:0000259" key="6">
    <source>
        <dbReference type="PROSITE" id="PS50048"/>
    </source>
</evidence>
<keyword evidence="4" id="KW-0539">Nucleus</keyword>
<dbReference type="InterPro" id="IPR001138">
    <property type="entry name" value="Zn2Cys6_DnaBD"/>
</dbReference>
<keyword evidence="3" id="KW-0804">Transcription</keyword>
<feature type="compositionally biased region" description="Polar residues" evidence="5">
    <location>
        <begin position="69"/>
        <end position="81"/>
    </location>
</feature>